<dbReference type="RefSeq" id="WP_183487726.1">
    <property type="nucleotide sequence ID" value="NZ_JBHUOV010000002.1"/>
</dbReference>
<dbReference type="Proteomes" id="UP001597533">
    <property type="component" value="Unassembled WGS sequence"/>
</dbReference>
<keyword evidence="2" id="KW-1185">Reference proteome</keyword>
<evidence type="ECO:0000313" key="1">
    <source>
        <dbReference type="EMBL" id="MFD2823634.1"/>
    </source>
</evidence>
<accession>A0ABW5WNV2</accession>
<organism evidence="1 2">
    <name type="scientific">Lacinutrix iliipiscaria</name>
    <dbReference type="NCBI Taxonomy" id="1230532"/>
    <lineage>
        <taxon>Bacteria</taxon>
        <taxon>Pseudomonadati</taxon>
        <taxon>Bacteroidota</taxon>
        <taxon>Flavobacteriia</taxon>
        <taxon>Flavobacteriales</taxon>
        <taxon>Flavobacteriaceae</taxon>
        <taxon>Lacinutrix</taxon>
    </lineage>
</organism>
<protein>
    <submittedName>
        <fullName evidence="1">Uncharacterized protein</fullName>
    </submittedName>
</protein>
<evidence type="ECO:0000313" key="2">
    <source>
        <dbReference type="Proteomes" id="UP001597533"/>
    </source>
</evidence>
<gene>
    <name evidence="1" type="ORF">ACFS5M_08135</name>
</gene>
<proteinExistence type="predicted"/>
<comment type="caution">
    <text evidence="1">The sequence shown here is derived from an EMBL/GenBank/DDBJ whole genome shotgun (WGS) entry which is preliminary data.</text>
</comment>
<sequence>MSDNRINLRESLRQELIRISAEMNFKISFNNDLDNTLVDYLTVRFKLIDVKPRIVRFQKDLLADVFIGKHPKSKEIFRIANIARAGGNLNCFQSKKVLQTNFHDHLINEWRVHHLHLSFKEDKKSGFVKQGNTILFVYVMDTEIFFLGTDTHRKGVFGDEKWLRILHNEFPNVIEEFKAKGDIISVFPKVNAKERQDIWNKGFTMGMTEIEDTIYHGPGLGRMTSGHSTQAVMTKNNILRWIKVLEKQLNESSEIICKLFKIPIEYARFELRFDEKLVLVETTKEIILLEFNNRFKPIEELIALGDTLE</sequence>
<name>A0ABW5WNV2_9FLAO</name>
<reference evidence="2" key="1">
    <citation type="journal article" date="2019" name="Int. J. Syst. Evol. Microbiol.">
        <title>The Global Catalogue of Microorganisms (GCM) 10K type strain sequencing project: providing services to taxonomists for standard genome sequencing and annotation.</title>
        <authorList>
            <consortium name="The Broad Institute Genomics Platform"/>
            <consortium name="The Broad Institute Genome Sequencing Center for Infectious Disease"/>
            <person name="Wu L."/>
            <person name="Ma J."/>
        </authorList>
    </citation>
    <scope>NUCLEOTIDE SEQUENCE [LARGE SCALE GENOMIC DNA]</scope>
    <source>
        <strain evidence="2">KCTC 32141</strain>
    </source>
</reference>
<dbReference type="EMBL" id="JBHUOV010000002">
    <property type="protein sequence ID" value="MFD2823634.1"/>
    <property type="molecule type" value="Genomic_DNA"/>
</dbReference>